<dbReference type="OrthoDB" id="677192at2"/>
<proteinExistence type="predicted"/>
<evidence type="ECO:0000256" key="1">
    <source>
        <dbReference type="SAM" id="Phobius"/>
    </source>
</evidence>
<keyword evidence="1" id="KW-1133">Transmembrane helix</keyword>
<feature type="transmembrane region" description="Helical" evidence="1">
    <location>
        <begin position="215"/>
        <end position="235"/>
    </location>
</feature>
<keyword evidence="3" id="KW-1185">Reference proteome</keyword>
<dbReference type="EMBL" id="FWYB01000001">
    <property type="protein sequence ID" value="SMC61901.1"/>
    <property type="molecule type" value="Genomic_DNA"/>
</dbReference>
<feature type="transmembrane region" description="Helical" evidence="1">
    <location>
        <begin position="7"/>
        <end position="26"/>
    </location>
</feature>
<keyword evidence="1" id="KW-0812">Transmembrane</keyword>
<dbReference type="AlphaFoldDB" id="A0A1W2AN81"/>
<protein>
    <recommendedName>
        <fullName evidence="4">DUF4239 domain-containing protein</fullName>
    </recommendedName>
</protein>
<evidence type="ECO:0000313" key="2">
    <source>
        <dbReference type="EMBL" id="SMC61901.1"/>
    </source>
</evidence>
<feature type="transmembrane region" description="Helical" evidence="1">
    <location>
        <begin position="46"/>
        <end position="68"/>
    </location>
</feature>
<dbReference type="STRING" id="475255.SAMN04488101_101756"/>
<reference evidence="2 3" key="1">
    <citation type="submission" date="2017-04" db="EMBL/GenBank/DDBJ databases">
        <authorList>
            <person name="Afonso C.L."/>
            <person name="Miller P.J."/>
            <person name="Scott M.A."/>
            <person name="Spackman E."/>
            <person name="Goraichik I."/>
            <person name="Dimitrov K.M."/>
            <person name="Suarez D.L."/>
            <person name="Swayne D.E."/>
        </authorList>
    </citation>
    <scope>NUCLEOTIDE SEQUENCE [LARGE SCALE GENOMIC DNA]</scope>
    <source>
        <strain evidence="2 3">DSM 19625</strain>
    </source>
</reference>
<dbReference type="Proteomes" id="UP000192678">
    <property type="component" value="Unassembled WGS sequence"/>
</dbReference>
<evidence type="ECO:0000313" key="3">
    <source>
        <dbReference type="Proteomes" id="UP000192678"/>
    </source>
</evidence>
<feature type="transmembrane region" description="Helical" evidence="1">
    <location>
        <begin position="184"/>
        <end position="203"/>
    </location>
</feature>
<name>A0A1W2AN81_9SPHI</name>
<organism evidence="2 3">
    <name type="scientific">Pedobacter nyackensis</name>
    <dbReference type="NCBI Taxonomy" id="475255"/>
    <lineage>
        <taxon>Bacteria</taxon>
        <taxon>Pseudomonadati</taxon>
        <taxon>Bacteroidota</taxon>
        <taxon>Sphingobacteriia</taxon>
        <taxon>Sphingobacteriales</taxon>
        <taxon>Sphingobacteriaceae</taxon>
        <taxon>Pedobacter</taxon>
    </lineage>
</organism>
<gene>
    <name evidence="2" type="ORF">SAMN04488101_101756</name>
</gene>
<sequence length="266" mass="29891">MVKVSFLEMIGMFMIPFSSVLIPLLLGKYYGLFIRAKSGKLNDSPIGSVVGSALGLLAFMLAFTFQIVDTRYSSRKELLLDEVTTIRTTYLQAGLIPEPYRSATRKHLVTYTDVRVDLAKDMSPATLENAKLQTQIILDSLWSYSEALAVQDRSSEAYSLYISSVNGLVEIYNKRIVFTFEYRIPVAILWVLFVVTVFSMFLLGYHLGISGKKSLILAIFIAIIFASVVFLILSLDRPESQITKLNQAPMATLYKELHVKEDLSSK</sequence>
<dbReference type="Pfam" id="PF14023">
    <property type="entry name" value="Bestrophin-like"/>
    <property type="match status" value="1"/>
</dbReference>
<dbReference type="RefSeq" id="WP_084287303.1">
    <property type="nucleotide sequence ID" value="NZ_FWYB01000001.1"/>
</dbReference>
<dbReference type="InterPro" id="IPR025333">
    <property type="entry name" value="DUF4239"/>
</dbReference>
<evidence type="ECO:0008006" key="4">
    <source>
        <dbReference type="Google" id="ProtNLM"/>
    </source>
</evidence>
<keyword evidence="1" id="KW-0472">Membrane</keyword>
<accession>A0A1W2AN81</accession>